<dbReference type="EMBL" id="OQ362005">
    <property type="protein sequence ID" value="WCX68706.1"/>
    <property type="molecule type" value="Genomic_DNA"/>
</dbReference>
<dbReference type="RefSeq" id="YP_012772453.1">
    <property type="nucleotide sequence ID" value="NC_111398.1"/>
</dbReference>
<feature type="transmembrane region" description="Helical" evidence="1">
    <location>
        <begin position="6"/>
        <end position="28"/>
    </location>
</feature>
<evidence type="ECO:0000256" key="1">
    <source>
        <dbReference type="SAM" id="Phobius"/>
    </source>
</evidence>
<dbReference type="Proteomes" id="UP001217333">
    <property type="component" value="Segment"/>
</dbReference>
<keyword evidence="1" id="KW-0472">Membrane</keyword>
<keyword evidence="3" id="KW-1185">Reference proteome</keyword>
<protein>
    <submittedName>
        <fullName evidence="2">Uncharacterized protein</fullName>
    </submittedName>
</protein>
<keyword evidence="1" id="KW-1133">Transmembrane helix</keyword>
<reference evidence="2" key="1">
    <citation type="submission" date="2023-01" db="EMBL/GenBank/DDBJ databases">
        <authorList>
            <person name="Bringhurst R.M."/>
            <person name="Homer T.E."/>
        </authorList>
    </citation>
    <scope>NUCLEOTIDE SEQUENCE</scope>
</reference>
<organism evidence="2 3">
    <name type="scientific">Salmonella phage GSW6</name>
    <dbReference type="NCBI Taxonomy" id="3025422"/>
    <lineage>
        <taxon>Viruses</taxon>
        <taxon>Duplodnaviria</taxon>
        <taxon>Heunggongvirae</taxon>
        <taxon>Uroviricota</taxon>
        <taxon>Caudoviricetes</taxon>
        <taxon>Demerecviridae</taxon>
        <taxon>Markadamsvirinae</taxon>
        <taxon>Epseptimavirus</taxon>
        <taxon>Epseptimavirus GSW6</taxon>
    </lineage>
</organism>
<accession>A0AAF0BYW6</accession>
<keyword evidence="1" id="KW-0812">Transmembrane</keyword>
<evidence type="ECO:0000313" key="2">
    <source>
        <dbReference type="EMBL" id="WCX68706.1"/>
    </source>
</evidence>
<name>A0AAF0BYW6_9CAUD</name>
<proteinExistence type="predicted"/>
<sequence length="36" mass="4065">MSGLMFIGIIIFSVIVTAVIIVVTNHFWPEIYHGDM</sequence>
<evidence type="ECO:0000313" key="3">
    <source>
        <dbReference type="Proteomes" id="UP001217333"/>
    </source>
</evidence>